<proteinExistence type="predicted"/>
<dbReference type="GO" id="GO:0016491">
    <property type="term" value="F:oxidoreductase activity"/>
    <property type="evidence" value="ECO:0007669"/>
    <property type="project" value="InterPro"/>
</dbReference>
<reference evidence="1" key="1">
    <citation type="journal article" date="2004" name="Appl. Environ. Microbiol.">
        <title>Long-chain N-acyltyrosine synthases from environmental DNA.</title>
        <authorList>
            <person name="Brady S.F."/>
            <person name="Chao C.J."/>
            <person name="Clardy J."/>
        </authorList>
    </citation>
    <scope>NUCLEOTIDE SEQUENCE</scope>
</reference>
<organism evidence="1">
    <name type="scientific">uncultured bacterium CSL132</name>
    <dbReference type="NCBI Taxonomy" id="1091568"/>
    <lineage>
        <taxon>Bacteria</taxon>
        <taxon>environmental samples</taxon>
    </lineage>
</organism>
<dbReference type="AlphaFoldDB" id="G4WVJ6"/>
<accession>G4WVJ6</accession>
<dbReference type="EMBL" id="JF429410">
    <property type="protein sequence ID" value="AEQ20448.1"/>
    <property type="molecule type" value="Genomic_DNA"/>
</dbReference>
<dbReference type="Gene3D" id="3.40.109.10">
    <property type="entry name" value="NADH Oxidase"/>
    <property type="match status" value="1"/>
</dbReference>
<name>G4WVJ6_9BACT</name>
<sequence>MQSWPRVDIFNTWLAGTLMPRLQLDLIPGLACAAHFGLAPKTVPTSIDDYVAAGRAMQHFWLEATRLGLWLQPEMTPVIFGRYCRKRIAFTSRARAQALATVVAARYDALLGGEWAPRVVFFARAGAGNAPRARSTRIPLSGLAWLN</sequence>
<protein>
    <submittedName>
        <fullName evidence="1">Uncharacterized protein</fullName>
    </submittedName>
</protein>
<dbReference type="InterPro" id="IPR000415">
    <property type="entry name" value="Nitroreductase-like"/>
</dbReference>
<reference evidence="1" key="2">
    <citation type="journal article" date="2011" name="J. Bacteriol.">
        <title>Long-chain N-acyl amino acid synthases are linked to the putative PEP-CTERM/exosortase protein-sorting system in Gram-negative bacteria.</title>
        <authorList>
            <person name="Craig J.W."/>
            <person name="Cherry M.A."/>
            <person name="Brady S.F."/>
        </authorList>
    </citation>
    <scope>NUCLEOTIDE SEQUENCE</scope>
</reference>
<evidence type="ECO:0000313" key="1">
    <source>
        <dbReference type="EMBL" id="AEQ20448.1"/>
    </source>
</evidence>